<reference evidence="4 5" key="1">
    <citation type="journal article" date="2016" name="Nat. Commun.">
        <title>Thousands of microbial genomes shed light on interconnected biogeochemical processes in an aquifer system.</title>
        <authorList>
            <person name="Anantharaman K."/>
            <person name="Brown C.T."/>
            <person name="Hug L.A."/>
            <person name="Sharon I."/>
            <person name="Castelle C.J."/>
            <person name="Probst A.J."/>
            <person name="Thomas B.C."/>
            <person name="Singh A."/>
            <person name="Wilkins M.J."/>
            <person name="Karaoz U."/>
            <person name="Brodie E.L."/>
            <person name="Williams K.H."/>
            <person name="Hubbard S.S."/>
            <person name="Banfield J.F."/>
        </authorList>
    </citation>
    <scope>NUCLEOTIDE SEQUENCE [LARGE SCALE GENOMIC DNA]</scope>
</reference>
<dbReference type="SUPFAM" id="SSF140931">
    <property type="entry name" value="Fic-like"/>
    <property type="match status" value="1"/>
</dbReference>
<evidence type="ECO:0000313" key="4">
    <source>
        <dbReference type="EMBL" id="OGG39964.1"/>
    </source>
</evidence>
<dbReference type="Proteomes" id="UP000179368">
    <property type="component" value="Unassembled WGS sequence"/>
</dbReference>
<dbReference type="InterPro" id="IPR036597">
    <property type="entry name" value="Fido-like_dom_sf"/>
</dbReference>
<dbReference type="Gene3D" id="1.10.3290.10">
    <property type="entry name" value="Fido-like domain"/>
    <property type="match status" value="1"/>
</dbReference>
<proteinExistence type="predicted"/>
<name>A0A1F6BSQ6_9BACT</name>
<dbReference type="PROSITE" id="PS51459">
    <property type="entry name" value="FIDO"/>
    <property type="match status" value="1"/>
</dbReference>
<organism evidence="4 5">
    <name type="scientific">Candidatus Jorgensenbacteria bacterium GWA1_49_17</name>
    <dbReference type="NCBI Taxonomy" id="1798467"/>
    <lineage>
        <taxon>Bacteria</taxon>
        <taxon>Candidatus Joergenseniibacteriota</taxon>
    </lineage>
</organism>
<feature type="domain" description="Fido" evidence="3">
    <location>
        <begin position="1"/>
        <end position="139"/>
    </location>
</feature>
<evidence type="ECO:0000259" key="3">
    <source>
        <dbReference type="PROSITE" id="PS51459"/>
    </source>
</evidence>
<dbReference type="PANTHER" id="PTHR13504:SF38">
    <property type="entry name" value="FIDO DOMAIN-CONTAINING PROTEIN"/>
    <property type="match status" value="1"/>
</dbReference>
<dbReference type="AlphaFoldDB" id="A0A1F6BSQ6"/>
<evidence type="ECO:0000313" key="5">
    <source>
        <dbReference type="Proteomes" id="UP000179368"/>
    </source>
</evidence>
<gene>
    <name evidence="4" type="ORF">A2116_01945</name>
</gene>
<dbReference type="InterPro" id="IPR003812">
    <property type="entry name" value="Fido"/>
</dbReference>
<dbReference type="EMBL" id="MFKG01000035">
    <property type="protein sequence ID" value="OGG39964.1"/>
    <property type="molecule type" value="Genomic_DNA"/>
</dbReference>
<evidence type="ECO:0000256" key="2">
    <source>
        <dbReference type="SAM" id="MobiDB-lite"/>
    </source>
</evidence>
<feature type="compositionally biased region" description="Basic residues" evidence="2">
    <location>
        <begin position="162"/>
        <end position="174"/>
    </location>
</feature>
<dbReference type="InterPro" id="IPR040198">
    <property type="entry name" value="Fido_containing"/>
</dbReference>
<feature type="region of interest" description="Disordered" evidence="2">
    <location>
        <begin position="155"/>
        <end position="174"/>
    </location>
</feature>
<protein>
    <recommendedName>
        <fullName evidence="3">Fido domain-containing protein</fullName>
    </recommendedName>
</protein>
<sequence>MFDVAGQADIAGKYRRHNGPELRRIDGTPLPITDWRQIPAVMSELDFVLREETRNLKLPKNERDYRKVIFLAVRLSHRLACIHPFVNGNGRASRLLLNAILIRAGLPEISIKKSKPAYLKAMRQTDDGNFDLLENIVTDGLLEAKKKHIEIIARKKPELSKSRKKKKKRRLHRR</sequence>
<dbReference type="PANTHER" id="PTHR13504">
    <property type="entry name" value="FIDO DOMAIN-CONTAINING PROTEIN DDB_G0283145"/>
    <property type="match status" value="1"/>
</dbReference>
<evidence type="ECO:0000256" key="1">
    <source>
        <dbReference type="PIRSR" id="PIRSR640198-1"/>
    </source>
</evidence>
<feature type="active site" evidence="1">
    <location>
        <position position="83"/>
    </location>
</feature>
<comment type="caution">
    <text evidence="4">The sequence shown here is derived from an EMBL/GenBank/DDBJ whole genome shotgun (WGS) entry which is preliminary data.</text>
</comment>
<dbReference type="Pfam" id="PF02661">
    <property type="entry name" value="Fic"/>
    <property type="match status" value="1"/>
</dbReference>
<accession>A0A1F6BSQ6</accession>